<gene>
    <name evidence="7" type="ORF">FNV43_RR26124</name>
</gene>
<evidence type="ECO:0000256" key="1">
    <source>
        <dbReference type="ARBA" id="ARBA00022448"/>
    </source>
</evidence>
<evidence type="ECO:0000259" key="6">
    <source>
        <dbReference type="PROSITE" id="PS51352"/>
    </source>
</evidence>
<dbReference type="PROSITE" id="PS00194">
    <property type="entry name" value="THIOREDOXIN_1"/>
    <property type="match status" value="1"/>
</dbReference>
<dbReference type="PANTHER" id="PTHR10438:SF463">
    <property type="entry name" value="THIOREDOXIN"/>
    <property type="match status" value="1"/>
</dbReference>
<dbReference type="OrthoDB" id="10263751at2759"/>
<keyword evidence="4" id="KW-0676">Redox-active center</keyword>
<dbReference type="InterPro" id="IPR017937">
    <property type="entry name" value="Thioredoxin_CS"/>
</dbReference>
<dbReference type="InterPro" id="IPR050620">
    <property type="entry name" value="Thioredoxin_H-type-like"/>
</dbReference>
<proteinExistence type="inferred from homology"/>
<comment type="similarity">
    <text evidence="5">Belongs to the thioredoxin family. Plant H-type subfamily.</text>
</comment>
<evidence type="ECO:0000256" key="3">
    <source>
        <dbReference type="ARBA" id="ARBA00023157"/>
    </source>
</evidence>
<keyword evidence="2" id="KW-0249">Electron transport</keyword>
<dbReference type="Gene3D" id="3.40.30.10">
    <property type="entry name" value="Glutaredoxin"/>
    <property type="match status" value="1"/>
</dbReference>
<dbReference type="InterPro" id="IPR013766">
    <property type="entry name" value="Thioredoxin_domain"/>
</dbReference>
<evidence type="ECO:0000256" key="4">
    <source>
        <dbReference type="ARBA" id="ARBA00023284"/>
    </source>
</evidence>
<dbReference type="PRINTS" id="PR00421">
    <property type="entry name" value="THIOREDOXIN"/>
</dbReference>
<dbReference type="PROSITE" id="PS51352">
    <property type="entry name" value="THIOREDOXIN_2"/>
    <property type="match status" value="1"/>
</dbReference>
<dbReference type="FunFam" id="3.40.30.10:FF:000104">
    <property type="entry name" value="Thioredoxin"/>
    <property type="match status" value="1"/>
</dbReference>
<dbReference type="InterPro" id="IPR036249">
    <property type="entry name" value="Thioredoxin-like_sf"/>
</dbReference>
<evidence type="ECO:0000313" key="8">
    <source>
        <dbReference type="Proteomes" id="UP000796880"/>
    </source>
</evidence>
<keyword evidence="1" id="KW-0813">Transport</keyword>
<reference evidence="7" key="1">
    <citation type="submission" date="2020-03" db="EMBL/GenBank/DDBJ databases">
        <title>A high-quality chromosome-level genome assembly of a woody plant with both climbing and erect habits, Rhamnella rubrinervis.</title>
        <authorList>
            <person name="Lu Z."/>
            <person name="Yang Y."/>
            <person name="Zhu X."/>
            <person name="Sun Y."/>
        </authorList>
    </citation>
    <scope>NUCLEOTIDE SEQUENCE</scope>
    <source>
        <strain evidence="7">BYM</strain>
        <tissue evidence="7">Leaf</tissue>
    </source>
</reference>
<dbReference type="AlphaFoldDB" id="A0A8K0DLZ5"/>
<keyword evidence="8" id="KW-1185">Reference proteome</keyword>
<comment type="caution">
    <text evidence="7">The sequence shown here is derived from an EMBL/GenBank/DDBJ whole genome shotgun (WGS) entry which is preliminary data.</text>
</comment>
<protein>
    <recommendedName>
        <fullName evidence="6">Thioredoxin domain-containing protein</fullName>
    </recommendedName>
</protein>
<evidence type="ECO:0000313" key="7">
    <source>
        <dbReference type="EMBL" id="KAF3431393.1"/>
    </source>
</evidence>
<name>A0A8K0DLZ5_9ROSA</name>
<evidence type="ECO:0000256" key="2">
    <source>
        <dbReference type="ARBA" id="ARBA00022982"/>
    </source>
</evidence>
<accession>A0A8K0DLZ5</accession>
<evidence type="ECO:0000256" key="5">
    <source>
        <dbReference type="ARBA" id="ARBA00038353"/>
    </source>
</evidence>
<dbReference type="GO" id="GO:0016671">
    <property type="term" value="F:oxidoreductase activity, acting on a sulfur group of donors, disulfide as acceptor"/>
    <property type="evidence" value="ECO:0007669"/>
    <property type="project" value="UniProtKB-ARBA"/>
</dbReference>
<dbReference type="EMBL" id="VOIH02000012">
    <property type="protein sequence ID" value="KAF3431393.1"/>
    <property type="molecule type" value="Genomic_DNA"/>
</dbReference>
<dbReference type="Proteomes" id="UP000796880">
    <property type="component" value="Unassembled WGS sequence"/>
</dbReference>
<keyword evidence="3" id="KW-1015">Disulfide bond</keyword>
<sequence>MGTTLSHETKISSRQVKPSLIKAIHSKEQWKSHFNASKDSNKLLVIDFTATWCGPCRSMEPILDEFAEKYSDVEFIQIDVDELLDVAAEFGVNAMPTFLLLKKGNQVDKVVGASKDDLQKKIEKHRK</sequence>
<dbReference type="Pfam" id="PF00085">
    <property type="entry name" value="Thioredoxin"/>
    <property type="match status" value="1"/>
</dbReference>
<dbReference type="PANTHER" id="PTHR10438">
    <property type="entry name" value="THIOREDOXIN"/>
    <property type="match status" value="1"/>
</dbReference>
<organism evidence="7 8">
    <name type="scientific">Rhamnella rubrinervis</name>
    <dbReference type="NCBI Taxonomy" id="2594499"/>
    <lineage>
        <taxon>Eukaryota</taxon>
        <taxon>Viridiplantae</taxon>
        <taxon>Streptophyta</taxon>
        <taxon>Embryophyta</taxon>
        <taxon>Tracheophyta</taxon>
        <taxon>Spermatophyta</taxon>
        <taxon>Magnoliopsida</taxon>
        <taxon>eudicotyledons</taxon>
        <taxon>Gunneridae</taxon>
        <taxon>Pentapetalae</taxon>
        <taxon>rosids</taxon>
        <taxon>fabids</taxon>
        <taxon>Rosales</taxon>
        <taxon>Rhamnaceae</taxon>
        <taxon>rhamnoid group</taxon>
        <taxon>Rhamneae</taxon>
        <taxon>Rhamnella</taxon>
    </lineage>
</organism>
<dbReference type="CDD" id="cd02947">
    <property type="entry name" value="TRX_family"/>
    <property type="match status" value="1"/>
</dbReference>
<feature type="domain" description="Thioredoxin" evidence="6">
    <location>
        <begin position="1"/>
        <end position="127"/>
    </location>
</feature>
<dbReference type="SUPFAM" id="SSF52833">
    <property type="entry name" value="Thioredoxin-like"/>
    <property type="match status" value="1"/>
</dbReference>